<keyword evidence="4" id="KW-0813">Transport</keyword>
<keyword evidence="9" id="KW-0472">Membrane</keyword>
<keyword evidence="12" id="KW-1185">Reference proteome</keyword>
<evidence type="ECO:0000256" key="4">
    <source>
        <dbReference type="ARBA" id="ARBA00022448"/>
    </source>
</evidence>
<dbReference type="GO" id="GO:0005886">
    <property type="term" value="C:plasma membrane"/>
    <property type="evidence" value="ECO:0007669"/>
    <property type="project" value="UniProtKB-SubCell"/>
</dbReference>
<dbReference type="GO" id="GO:0006935">
    <property type="term" value="P:chemotaxis"/>
    <property type="evidence" value="ECO:0007669"/>
    <property type="project" value="UniProtKB-KW"/>
</dbReference>
<comment type="similarity">
    <text evidence="2">Belongs to the FliJ family.</text>
</comment>
<evidence type="ECO:0000256" key="5">
    <source>
        <dbReference type="ARBA" id="ARBA00022475"/>
    </source>
</evidence>
<protein>
    <recommendedName>
        <fullName evidence="3">Flagellar FliJ protein</fullName>
    </recommendedName>
</protein>
<keyword evidence="11" id="KW-0969">Cilium</keyword>
<evidence type="ECO:0000256" key="10">
    <source>
        <dbReference type="ARBA" id="ARBA00023225"/>
    </source>
</evidence>
<dbReference type="GO" id="GO:0009288">
    <property type="term" value="C:bacterial-type flagellum"/>
    <property type="evidence" value="ECO:0007669"/>
    <property type="project" value="InterPro"/>
</dbReference>
<keyword evidence="10" id="KW-1006">Bacterial flagellum protein export</keyword>
<dbReference type="GO" id="GO:0015031">
    <property type="term" value="P:protein transport"/>
    <property type="evidence" value="ECO:0007669"/>
    <property type="project" value="UniProtKB-KW"/>
</dbReference>
<evidence type="ECO:0000256" key="6">
    <source>
        <dbReference type="ARBA" id="ARBA00022500"/>
    </source>
</evidence>
<dbReference type="NCBIfam" id="TIGR02473">
    <property type="entry name" value="flagell_FliJ"/>
    <property type="match status" value="1"/>
</dbReference>
<evidence type="ECO:0000313" key="11">
    <source>
        <dbReference type="EMBL" id="QDR80491.1"/>
    </source>
</evidence>
<name>A0A517DT19_9FIRM</name>
<dbReference type="GO" id="GO:0044781">
    <property type="term" value="P:bacterial-type flagellum organization"/>
    <property type="evidence" value="ECO:0007669"/>
    <property type="project" value="UniProtKB-KW"/>
</dbReference>
<dbReference type="KEGG" id="sted:SPTER_18190"/>
<keyword evidence="7" id="KW-1005">Bacterial flagellum biogenesis</keyword>
<proteinExistence type="inferred from homology"/>
<dbReference type="AlphaFoldDB" id="A0A517DT19"/>
<gene>
    <name evidence="11" type="ORF">SPTER_18190</name>
</gene>
<dbReference type="Gene3D" id="1.10.287.1700">
    <property type="match status" value="1"/>
</dbReference>
<dbReference type="Proteomes" id="UP000320776">
    <property type="component" value="Chromosome"/>
</dbReference>
<reference evidence="11 12" key="1">
    <citation type="submission" date="2019-02" db="EMBL/GenBank/DDBJ databases">
        <title>Closed genome of Sporomusa termitida DSM 4440.</title>
        <authorList>
            <person name="Poehlein A."/>
            <person name="Daniel R."/>
        </authorList>
    </citation>
    <scope>NUCLEOTIDE SEQUENCE [LARGE SCALE GENOMIC DNA]</scope>
    <source>
        <strain evidence="11 12">DSM 4440</strain>
    </source>
</reference>
<evidence type="ECO:0000256" key="3">
    <source>
        <dbReference type="ARBA" id="ARBA00020392"/>
    </source>
</evidence>
<dbReference type="EMBL" id="CP036259">
    <property type="protein sequence ID" value="QDR80491.1"/>
    <property type="molecule type" value="Genomic_DNA"/>
</dbReference>
<evidence type="ECO:0000313" key="12">
    <source>
        <dbReference type="Proteomes" id="UP000320776"/>
    </source>
</evidence>
<dbReference type="GO" id="GO:0071973">
    <property type="term" value="P:bacterial-type flagellum-dependent cell motility"/>
    <property type="evidence" value="ECO:0007669"/>
    <property type="project" value="InterPro"/>
</dbReference>
<dbReference type="OrthoDB" id="2087173at2"/>
<dbReference type="RefSeq" id="WP_144350094.1">
    <property type="nucleotide sequence ID" value="NZ_CP036259.1"/>
</dbReference>
<evidence type="ECO:0000256" key="2">
    <source>
        <dbReference type="ARBA" id="ARBA00010004"/>
    </source>
</evidence>
<keyword evidence="8" id="KW-0653">Protein transport</keyword>
<dbReference type="InterPro" id="IPR053716">
    <property type="entry name" value="Flag_assembly_chemotaxis_eff"/>
</dbReference>
<organism evidence="11 12">
    <name type="scientific">Sporomusa termitida</name>
    <dbReference type="NCBI Taxonomy" id="2377"/>
    <lineage>
        <taxon>Bacteria</taxon>
        <taxon>Bacillati</taxon>
        <taxon>Bacillota</taxon>
        <taxon>Negativicutes</taxon>
        <taxon>Selenomonadales</taxon>
        <taxon>Sporomusaceae</taxon>
        <taxon>Sporomusa</taxon>
    </lineage>
</organism>
<sequence>MKKFRFRLETLLKFRQMQEDQAQVRLAEATESWQQEQAQLAGLHDNLAANLALFSQQQSTGSLPVETLKIFSDYTDKINRMISDQQIQVAKAASRRQECLSVLERAIQQRQLVSNLREKCLDRYKEELLQDEQKILDELGTQAFGRNRGRGIQ</sequence>
<accession>A0A517DT19</accession>
<keyword evidence="5" id="KW-1003">Cell membrane</keyword>
<evidence type="ECO:0000256" key="8">
    <source>
        <dbReference type="ARBA" id="ARBA00022927"/>
    </source>
</evidence>
<comment type="subcellular location">
    <subcellularLocation>
        <location evidence="1">Cell membrane</location>
        <topology evidence="1">Peripheral membrane protein</topology>
        <orientation evidence="1">Cytoplasmic side</orientation>
    </subcellularLocation>
</comment>
<evidence type="ECO:0000256" key="1">
    <source>
        <dbReference type="ARBA" id="ARBA00004413"/>
    </source>
</evidence>
<evidence type="ECO:0000256" key="9">
    <source>
        <dbReference type="ARBA" id="ARBA00023136"/>
    </source>
</evidence>
<keyword evidence="6" id="KW-0145">Chemotaxis</keyword>
<evidence type="ECO:0000256" key="7">
    <source>
        <dbReference type="ARBA" id="ARBA00022795"/>
    </source>
</evidence>
<keyword evidence="11" id="KW-0966">Cell projection</keyword>
<keyword evidence="11" id="KW-0282">Flagellum</keyword>
<dbReference type="InterPro" id="IPR012823">
    <property type="entry name" value="Flagell_FliJ"/>
</dbReference>
<dbReference type="Pfam" id="PF02050">
    <property type="entry name" value="FliJ"/>
    <property type="match status" value="1"/>
</dbReference>